<evidence type="ECO:0000256" key="7">
    <source>
        <dbReference type="ARBA" id="ARBA00023136"/>
    </source>
</evidence>
<evidence type="ECO:0000256" key="3">
    <source>
        <dbReference type="ARBA" id="ARBA00022606"/>
    </source>
</evidence>
<dbReference type="GeneID" id="105230396"/>
<keyword evidence="11" id="KW-1185">Reference proteome</keyword>
<gene>
    <name evidence="12" type="primary">LOC105230396</name>
</gene>
<keyword evidence="9 10" id="KW-0807">Transducer</keyword>
<dbReference type="InterPro" id="IPR004117">
    <property type="entry name" value="7tm6_olfct_rcpt"/>
</dbReference>
<keyword evidence="6 10" id="KW-1133">Transmembrane helix</keyword>
<evidence type="ECO:0000256" key="8">
    <source>
        <dbReference type="ARBA" id="ARBA00023170"/>
    </source>
</evidence>
<organism evidence="11 12">
    <name type="scientific">Bactrocera dorsalis</name>
    <name type="common">Oriental fruit fly</name>
    <name type="synonym">Dacus dorsalis</name>
    <dbReference type="NCBI Taxonomy" id="27457"/>
    <lineage>
        <taxon>Eukaryota</taxon>
        <taxon>Metazoa</taxon>
        <taxon>Ecdysozoa</taxon>
        <taxon>Arthropoda</taxon>
        <taxon>Hexapoda</taxon>
        <taxon>Insecta</taxon>
        <taxon>Pterygota</taxon>
        <taxon>Neoptera</taxon>
        <taxon>Endopterygota</taxon>
        <taxon>Diptera</taxon>
        <taxon>Brachycera</taxon>
        <taxon>Muscomorpha</taxon>
        <taxon>Tephritoidea</taxon>
        <taxon>Tephritidae</taxon>
        <taxon>Bactrocera</taxon>
        <taxon>Bactrocera</taxon>
    </lineage>
</organism>
<dbReference type="RefSeq" id="XP_049310751.1">
    <property type="nucleotide sequence ID" value="XM_049454794.1"/>
</dbReference>
<proteinExistence type="inferred from homology"/>
<evidence type="ECO:0000313" key="12">
    <source>
        <dbReference type="RefSeq" id="XP_049310751.1"/>
    </source>
</evidence>
<feature type="transmembrane region" description="Helical" evidence="10">
    <location>
        <begin position="310"/>
        <end position="332"/>
    </location>
</feature>
<dbReference type="Pfam" id="PF02949">
    <property type="entry name" value="7tm_6"/>
    <property type="match status" value="1"/>
</dbReference>
<evidence type="ECO:0000256" key="1">
    <source>
        <dbReference type="ARBA" id="ARBA00004651"/>
    </source>
</evidence>
<protein>
    <recommendedName>
        <fullName evidence="10">Odorant receptor</fullName>
    </recommendedName>
</protein>
<dbReference type="Proteomes" id="UP001652620">
    <property type="component" value="Chromosome 4"/>
</dbReference>
<comment type="subcellular location">
    <subcellularLocation>
        <location evidence="1 10">Cell membrane</location>
        <topology evidence="1 10">Multi-pass membrane protein</topology>
    </subcellularLocation>
</comment>
<comment type="caution">
    <text evidence="10">Lacks conserved residue(s) required for the propagation of feature annotation.</text>
</comment>
<comment type="similarity">
    <text evidence="10">Belongs to the insect chemoreceptor superfamily. Heteromeric odorant receptor channel (TC 1.A.69) family.</text>
</comment>
<feature type="transmembrane region" description="Helical" evidence="10">
    <location>
        <begin position="154"/>
        <end position="176"/>
    </location>
</feature>
<keyword evidence="8 10" id="KW-0675">Receptor</keyword>
<sequence>MVNAPSSTVQLEASIAALSRAAESTDKPAVRTVQATNYLFKGFRVLGIYMPERRKWLYSLYSLIPNTLVTLWLPLSFVFSYATMSTEDLVPSSLLTSIQVAINVIGCSVKIVVMAFLLPKLRTANVYMDRLDARCRVEEEIAELRKIVQQGNRFVVLFAMSYWSYASSTFLGSVIFGRPPYALYNPIIDWRKSKLEFITASLMEFALMDVACFQQVVDDSYAVIYVCILRTHMRILLMRLKRLATRAETNLEENLEELKLCIIDHKNLLGLYDVVAPIISVTIFIQFMITASILSATLINIFIFADQLSAQIACCFYILAVVVEIFPLCYFAQCLMDDSERLSQQIFHSNWICCCCSSKHAKHTTMIGGGLSYCGG</sequence>
<evidence type="ECO:0000256" key="4">
    <source>
        <dbReference type="ARBA" id="ARBA00022692"/>
    </source>
</evidence>
<keyword evidence="2" id="KW-1003">Cell membrane</keyword>
<evidence type="ECO:0000256" key="6">
    <source>
        <dbReference type="ARBA" id="ARBA00022989"/>
    </source>
</evidence>
<keyword evidence="4 10" id="KW-0812">Transmembrane</keyword>
<feature type="transmembrane region" description="Helical" evidence="10">
    <location>
        <begin position="94"/>
        <end position="118"/>
    </location>
</feature>
<keyword evidence="5 10" id="KW-0552">Olfaction</keyword>
<evidence type="ECO:0000256" key="9">
    <source>
        <dbReference type="ARBA" id="ARBA00023224"/>
    </source>
</evidence>
<keyword evidence="3 10" id="KW-0716">Sensory transduction</keyword>
<accession>A0ABM3JNF1</accession>
<evidence type="ECO:0000256" key="2">
    <source>
        <dbReference type="ARBA" id="ARBA00022475"/>
    </source>
</evidence>
<name>A0ABM3JNF1_BACDO</name>
<feature type="transmembrane region" description="Helical" evidence="10">
    <location>
        <begin position="274"/>
        <end position="304"/>
    </location>
</feature>
<evidence type="ECO:0000256" key="5">
    <source>
        <dbReference type="ARBA" id="ARBA00022725"/>
    </source>
</evidence>
<feature type="transmembrane region" description="Helical" evidence="10">
    <location>
        <begin position="60"/>
        <end position="82"/>
    </location>
</feature>
<dbReference type="PANTHER" id="PTHR21137:SF35">
    <property type="entry name" value="ODORANT RECEPTOR 19A-RELATED"/>
    <property type="match status" value="1"/>
</dbReference>
<evidence type="ECO:0000313" key="11">
    <source>
        <dbReference type="Proteomes" id="UP001652620"/>
    </source>
</evidence>
<keyword evidence="7 10" id="KW-0472">Membrane</keyword>
<reference evidence="12" key="1">
    <citation type="submission" date="2025-08" db="UniProtKB">
        <authorList>
            <consortium name="RefSeq"/>
        </authorList>
    </citation>
    <scope>IDENTIFICATION</scope>
    <source>
        <tissue evidence="12">Adult</tissue>
    </source>
</reference>
<dbReference type="PANTHER" id="PTHR21137">
    <property type="entry name" value="ODORANT RECEPTOR"/>
    <property type="match status" value="1"/>
</dbReference>
<evidence type="ECO:0000256" key="10">
    <source>
        <dbReference type="RuleBase" id="RU351113"/>
    </source>
</evidence>